<accession>A0A6A6GN65</accession>
<dbReference type="OrthoDB" id="9402762at2759"/>
<dbReference type="GO" id="GO:0005829">
    <property type="term" value="C:cytosol"/>
    <property type="evidence" value="ECO:0007669"/>
    <property type="project" value="TreeGrafter"/>
</dbReference>
<keyword evidence="3" id="KW-0413">Isomerase</keyword>
<dbReference type="PANTHER" id="PTHR43725">
    <property type="entry name" value="UDP-GLUCOSE 4-EPIMERASE"/>
    <property type="match status" value="1"/>
</dbReference>
<comment type="cofactor">
    <cofactor evidence="1">
        <name>NAD(+)</name>
        <dbReference type="ChEBI" id="CHEBI:57540"/>
    </cofactor>
</comment>
<evidence type="ECO:0000256" key="1">
    <source>
        <dbReference type="ARBA" id="ARBA00001911"/>
    </source>
</evidence>
<evidence type="ECO:0000313" key="6">
    <source>
        <dbReference type="EMBL" id="KAF2227068.1"/>
    </source>
</evidence>
<evidence type="ECO:0000259" key="5">
    <source>
        <dbReference type="Pfam" id="PF16363"/>
    </source>
</evidence>
<feature type="region of interest" description="Disordered" evidence="4">
    <location>
        <begin position="1"/>
        <end position="46"/>
    </location>
</feature>
<reference evidence="7" key="1">
    <citation type="journal article" date="2020" name="Stud. Mycol.">
        <title>101 Dothideomycetes genomes: A test case for predicting lifestyles and emergence of pathogens.</title>
        <authorList>
            <person name="Haridas S."/>
            <person name="Albert R."/>
            <person name="Binder M."/>
            <person name="Bloem J."/>
            <person name="LaButti K."/>
            <person name="Salamov A."/>
            <person name="Andreopoulos B."/>
            <person name="Baker S."/>
            <person name="Barry K."/>
            <person name="Bills G."/>
            <person name="Bluhm B."/>
            <person name="Cannon C."/>
            <person name="Castanera R."/>
            <person name="Culley D."/>
            <person name="Daum C."/>
            <person name="Ezra D."/>
            <person name="Gonzalez J."/>
            <person name="Henrissat B."/>
            <person name="Kuo A."/>
            <person name="Liang C."/>
            <person name="Lipzen A."/>
            <person name="Lutzoni F."/>
            <person name="Magnuson J."/>
            <person name="Mondo S."/>
            <person name="Nolan M."/>
            <person name="Ohm R."/>
            <person name="Pangilinan J."/>
            <person name="Park H.-J."/>
            <person name="Ramirez L."/>
            <person name="Alfaro M."/>
            <person name="Sun H."/>
            <person name="Tritt A."/>
            <person name="Yoshinaga Y."/>
            <person name="Zwiers L.-H."/>
            <person name="Turgeon B."/>
            <person name="Goodwin S."/>
            <person name="Spatafora J."/>
            <person name="Crous P."/>
            <person name="Grigoriev I."/>
        </authorList>
    </citation>
    <scope>NUCLEOTIDE SEQUENCE [LARGE SCALE GENOMIC DNA]</scope>
    <source>
        <strain evidence="7">CECT 20119</strain>
    </source>
</reference>
<dbReference type="FunFam" id="3.40.50.720:FF:000418">
    <property type="entry name" value="UDP-glucose 4-epimerase 5"/>
    <property type="match status" value="1"/>
</dbReference>
<organism evidence="6 7">
    <name type="scientific">Elsinoe ampelina</name>
    <dbReference type="NCBI Taxonomy" id="302913"/>
    <lineage>
        <taxon>Eukaryota</taxon>
        <taxon>Fungi</taxon>
        <taxon>Dikarya</taxon>
        <taxon>Ascomycota</taxon>
        <taxon>Pezizomycotina</taxon>
        <taxon>Dothideomycetes</taxon>
        <taxon>Dothideomycetidae</taxon>
        <taxon>Myriangiales</taxon>
        <taxon>Elsinoaceae</taxon>
        <taxon>Elsinoe</taxon>
    </lineage>
</organism>
<evidence type="ECO:0000256" key="4">
    <source>
        <dbReference type="SAM" id="MobiDB-lite"/>
    </source>
</evidence>
<proteinExistence type="predicted"/>
<sequence length="437" mass="47834">MHIQSYSPSEASSATNSPAPRSPLWSPALNSPPSSPEFSPESSVYEDSNGSKHVMVIGGLGYIGSHTTLELLKEGYNVIVVDDLSNSFENVLDNVRQLASEWCSKQGLQVPVLKLHQFDYRSQWMRHLVSRYAPRPSGENAEPASRIAGVIHFAAFKSVEESISKPLQYYQNNICGLVDLLALLQEFGIKNFVFSSSATVYGTRANAGKPLKEHDLVHFPETVDGEELVPGATGLTSPYGRTKYFAEAILADMARSDPSMRITALRYFNPVGCHPSGNLREDPRQVPTNLFPVIAQVLTGARPVLNVFGSDWETRDGTAVRDFIHVMDLAKGHIAAMSAAISPKNTEAFRSYNLGTGNGTTVAEVVTYFEKASGVKLPVNMTHRRPGDVGFCVAGTKRATEELGWKTELSMEQCARDCWNAIQMAQQESQGLGITME</sequence>
<evidence type="ECO:0000256" key="2">
    <source>
        <dbReference type="ARBA" id="ARBA00023027"/>
    </source>
</evidence>
<dbReference type="NCBIfam" id="TIGR01179">
    <property type="entry name" value="galE"/>
    <property type="match status" value="1"/>
</dbReference>
<dbReference type="InterPro" id="IPR005886">
    <property type="entry name" value="UDP_G4E"/>
</dbReference>
<evidence type="ECO:0000256" key="3">
    <source>
        <dbReference type="ARBA" id="ARBA00023235"/>
    </source>
</evidence>
<dbReference type="Pfam" id="PF16363">
    <property type="entry name" value="GDP_Man_Dehyd"/>
    <property type="match status" value="1"/>
</dbReference>
<dbReference type="EMBL" id="ML992502">
    <property type="protein sequence ID" value="KAF2227068.1"/>
    <property type="molecule type" value="Genomic_DNA"/>
</dbReference>
<feature type="compositionally biased region" description="Polar residues" evidence="4">
    <location>
        <begin position="1"/>
        <end position="19"/>
    </location>
</feature>
<name>A0A6A6GN65_9PEZI</name>
<keyword evidence="7" id="KW-1185">Reference proteome</keyword>
<dbReference type="InterPro" id="IPR016040">
    <property type="entry name" value="NAD(P)-bd_dom"/>
</dbReference>
<protein>
    <submittedName>
        <fullName evidence="6">UDP-glucose 4-epimerase</fullName>
    </submittedName>
</protein>
<gene>
    <name evidence="6" type="ORF">BDZ85DRAFT_272171</name>
</gene>
<dbReference type="GO" id="GO:0003978">
    <property type="term" value="F:UDP-glucose 4-epimerase activity"/>
    <property type="evidence" value="ECO:0007669"/>
    <property type="project" value="InterPro"/>
</dbReference>
<dbReference type="GO" id="GO:0006012">
    <property type="term" value="P:galactose metabolic process"/>
    <property type="evidence" value="ECO:0007669"/>
    <property type="project" value="InterPro"/>
</dbReference>
<keyword evidence="2" id="KW-0520">NAD</keyword>
<dbReference type="PANTHER" id="PTHR43725:SF3">
    <property type="entry name" value="UDP-GLUCOSE 4-EPIMERASE (EUROFUNG)"/>
    <property type="match status" value="1"/>
</dbReference>
<feature type="domain" description="NAD(P)-binding" evidence="5">
    <location>
        <begin position="55"/>
        <end position="417"/>
    </location>
</feature>
<dbReference type="SUPFAM" id="SSF51735">
    <property type="entry name" value="NAD(P)-binding Rossmann-fold domains"/>
    <property type="match status" value="1"/>
</dbReference>
<dbReference type="Proteomes" id="UP000799538">
    <property type="component" value="Unassembled WGS sequence"/>
</dbReference>
<dbReference type="AlphaFoldDB" id="A0A6A6GN65"/>
<dbReference type="Gene3D" id="3.90.25.10">
    <property type="entry name" value="UDP-galactose 4-epimerase, domain 1"/>
    <property type="match status" value="1"/>
</dbReference>
<evidence type="ECO:0000313" key="7">
    <source>
        <dbReference type="Proteomes" id="UP000799538"/>
    </source>
</evidence>
<dbReference type="InterPro" id="IPR036291">
    <property type="entry name" value="NAD(P)-bd_dom_sf"/>
</dbReference>
<dbReference type="Gene3D" id="3.40.50.720">
    <property type="entry name" value="NAD(P)-binding Rossmann-like Domain"/>
    <property type="match status" value="1"/>
</dbReference>